<dbReference type="Proteomes" id="UP000515162">
    <property type="component" value="Chromosome 2L"/>
</dbReference>
<evidence type="ECO:0000256" key="2">
    <source>
        <dbReference type="SAM" id="MobiDB-lite"/>
    </source>
</evidence>
<keyword evidence="3" id="KW-1185">Reference proteome</keyword>
<protein>
    <submittedName>
        <fullName evidence="4">Daple-like protein</fullName>
    </submittedName>
</protein>
<dbReference type="SMR" id="A0A6P8KTK6"/>
<feature type="coiled-coil region" evidence="1">
    <location>
        <begin position="9"/>
        <end position="85"/>
    </location>
</feature>
<feature type="coiled-coil region" evidence="1">
    <location>
        <begin position="129"/>
        <end position="190"/>
    </location>
</feature>
<dbReference type="RefSeq" id="XP_033173725.1">
    <property type="nucleotide sequence ID" value="XM_033317834.1"/>
</dbReference>
<feature type="compositionally biased region" description="Polar residues" evidence="2">
    <location>
        <begin position="255"/>
        <end position="265"/>
    </location>
</feature>
<evidence type="ECO:0000313" key="4">
    <source>
        <dbReference type="RefSeq" id="XP_033173725.1"/>
    </source>
</evidence>
<evidence type="ECO:0000313" key="3">
    <source>
        <dbReference type="Proteomes" id="UP000515162"/>
    </source>
</evidence>
<organism evidence="3 4">
    <name type="scientific">Drosophila mauritiana</name>
    <name type="common">Fruit fly</name>
    <dbReference type="NCBI Taxonomy" id="7226"/>
    <lineage>
        <taxon>Eukaryota</taxon>
        <taxon>Metazoa</taxon>
        <taxon>Ecdysozoa</taxon>
        <taxon>Arthropoda</taxon>
        <taxon>Hexapoda</taxon>
        <taxon>Insecta</taxon>
        <taxon>Pterygota</taxon>
        <taxon>Neoptera</taxon>
        <taxon>Endopterygota</taxon>
        <taxon>Diptera</taxon>
        <taxon>Brachycera</taxon>
        <taxon>Muscomorpha</taxon>
        <taxon>Ephydroidea</taxon>
        <taxon>Drosophilidae</taxon>
        <taxon>Drosophila</taxon>
        <taxon>Sophophora</taxon>
    </lineage>
</organism>
<gene>
    <name evidence="4" type="primary">LOC117150789</name>
</gene>
<name>A0A6P8KTK6_DROMA</name>
<feature type="region of interest" description="Disordered" evidence="2">
    <location>
        <begin position="199"/>
        <end position="266"/>
    </location>
</feature>
<proteinExistence type="predicted"/>
<reference evidence="4" key="1">
    <citation type="submission" date="2025-08" db="UniProtKB">
        <authorList>
            <consortium name="RefSeq"/>
        </authorList>
    </citation>
    <scope>IDENTIFICATION</scope>
    <source>
        <strain evidence="4">Mau12</strain>
        <tissue evidence="4">Whole Body</tissue>
    </source>
</reference>
<keyword evidence="1" id="KW-0175">Coiled coil</keyword>
<dbReference type="AlphaFoldDB" id="A0A6P8KTK6"/>
<accession>A0A6P8KTK6</accession>
<dbReference type="GeneID" id="117150789"/>
<evidence type="ECO:0000256" key="1">
    <source>
        <dbReference type="SAM" id="Coils"/>
    </source>
</evidence>
<feature type="compositionally biased region" description="Basic and acidic residues" evidence="2">
    <location>
        <begin position="208"/>
        <end position="218"/>
    </location>
</feature>
<sequence>MEKRATSTMQVLYAELAAAKSRSAELEEENILLRHRLNRASASHSTNAAINVEAKIMVFQLEEERDRLVETLQKHKKKYNKLHDAYLEKVKRCRALEEMFKRQKTLTGLVMKSSLDQRNAEQRMALEKRQSAQSDVNELNELKAKVEKLQRALDESYDIIDEMDFELESVELLEMQNQTLRDELAAFKAKSEAGATSLAASLPNDDDPPPKYEEDYPGQHHKAMQARRCSSSSESDPKDDDADAETMERAALTHSLIQTVETESNALRRELLRSRCQRTIRAKLEKESEAAD</sequence>